<evidence type="ECO:0000313" key="2">
    <source>
        <dbReference type="EMBL" id="KGQ29860.1"/>
    </source>
</evidence>
<dbReference type="EMBL" id="JPXS01000060">
    <property type="protein sequence ID" value="KGQ29860.1"/>
    <property type="molecule type" value="Genomic_DNA"/>
</dbReference>
<comment type="caution">
    <text evidence="2">The sequence shown here is derived from an EMBL/GenBank/DDBJ whole genome shotgun (WGS) entry which is preliminary data.</text>
</comment>
<evidence type="ECO:0000256" key="1">
    <source>
        <dbReference type="SAM" id="Phobius"/>
    </source>
</evidence>
<keyword evidence="1" id="KW-1133">Transmembrane helix</keyword>
<gene>
    <name evidence="2" type="ORF">JP32_10175</name>
</gene>
<proteinExistence type="predicted"/>
<dbReference type="AlphaFoldDB" id="A0A0A2XZ57"/>
<dbReference type="Proteomes" id="UP000030526">
    <property type="component" value="Unassembled WGS sequence"/>
</dbReference>
<name>A0A0A2XZ57_9PAST</name>
<protein>
    <submittedName>
        <fullName evidence="2">Uncharacterized protein</fullName>
    </submittedName>
</protein>
<organism evidence="2 3">
    <name type="scientific">Gallibacterium anatis</name>
    <dbReference type="NCBI Taxonomy" id="750"/>
    <lineage>
        <taxon>Bacteria</taxon>
        <taxon>Pseudomonadati</taxon>
        <taxon>Pseudomonadota</taxon>
        <taxon>Gammaproteobacteria</taxon>
        <taxon>Pasteurellales</taxon>
        <taxon>Pasteurellaceae</taxon>
        <taxon>Gallibacterium</taxon>
    </lineage>
</organism>
<reference evidence="2 3" key="1">
    <citation type="submission" date="2014-08" db="EMBL/GenBank/DDBJ databases">
        <title>Chaperone-usher fimbriae in a diverse selection of Gallibacterium genomes.</title>
        <authorList>
            <person name="Kudirkiene E."/>
            <person name="Bager R.J."/>
            <person name="Johnson T.J."/>
            <person name="Bojesen A.M."/>
        </authorList>
    </citation>
    <scope>NUCLEOTIDE SEQUENCE [LARGE SCALE GENOMIC DNA]</scope>
    <source>
        <strain evidence="2 3">20558/3kl.</strain>
    </source>
</reference>
<feature type="transmembrane region" description="Helical" evidence="1">
    <location>
        <begin position="46"/>
        <end position="66"/>
    </location>
</feature>
<evidence type="ECO:0000313" key="3">
    <source>
        <dbReference type="Proteomes" id="UP000030526"/>
    </source>
</evidence>
<sequence>MPNPFHRLGRVEGINAKSTALSPILWILGVLFSGMSILYWVTQKEFVIYVGFALIFIVLVFALYSYNHFMKTDPDFLRSESFKLTKLAMEKGHIGDTSQGLQVEKQLTNQNTKVIEVEDSND</sequence>
<dbReference type="RefSeq" id="WP_039081971.1">
    <property type="nucleotide sequence ID" value="NZ_JARTEK010000066.1"/>
</dbReference>
<feature type="transmembrane region" description="Helical" evidence="1">
    <location>
        <begin position="20"/>
        <end position="40"/>
    </location>
</feature>
<accession>A0A0A2XZ57</accession>
<keyword evidence="1" id="KW-0812">Transmembrane</keyword>
<keyword evidence="1" id="KW-0472">Membrane</keyword>